<evidence type="ECO:0000256" key="5">
    <source>
        <dbReference type="ARBA" id="ARBA00023136"/>
    </source>
</evidence>
<dbReference type="Proteomes" id="UP000759537">
    <property type="component" value="Unassembled WGS sequence"/>
</dbReference>
<evidence type="ECO:0000256" key="1">
    <source>
        <dbReference type="ARBA" id="ARBA00004477"/>
    </source>
</evidence>
<dbReference type="Pfam" id="PF11712">
    <property type="entry name" value="Vma12"/>
    <property type="match status" value="1"/>
</dbReference>
<dbReference type="AlphaFoldDB" id="A0A9P5MVP4"/>
<reference evidence="8" key="2">
    <citation type="journal article" date="2020" name="Nat. Commun.">
        <title>Large-scale genome sequencing of mycorrhizal fungi provides insights into the early evolution of symbiotic traits.</title>
        <authorList>
            <person name="Miyauchi S."/>
            <person name="Kiss E."/>
            <person name="Kuo A."/>
            <person name="Drula E."/>
            <person name="Kohler A."/>
            <person name="Sanchez-Garcia M."/>
            <person name="Morin E."/>
            <person name="Andreopoulos B."/>
            <person name="Barry K.W."/>
            <person name="Bonito G."/>
            <person name="Buee M."/>
            <person name="Carver A."/>
            <person name="Chen C."/>
            <person name="Cichocki N."/>
            <person name="Clum A."/>
            <person name="Culley D."/>
            <person name="Crous P.W."/>
            <person name="Fauchery L."/>
            <person name="Girlanda M."/>
            <person name="Hayes R.D."/>
            <person name="Keri Z."/>
            <person name="LaButti K."/>
            <person name="Lipzen A."/>
            <person name="Lombard V."/>
            <person name="Magnuson J."/>
            <person name="Maillard F."/>
            <person name="Murat C."/>
            <person name="Nolan M."/>
            <person name="Ohm R.A."/>
            <person name="Pangilinan J."/>
            <person name="Pereira M.F."/>
            <person name="Perotto S."/>
            <person name="Peter M."/>
            <person name="Pfister S."/>
            <person name="Riley R."/>
            <person name="Sitrit Y."/>
            <person name="Stielow J.B."/>
            <person name="Szollosi G."/>
            <person name="Zifcakova L."/>
            <person name="Stursova M."/>
            <person name="Spatafora J.W."/>
            <person name="Tedersoo L."/>
            <person name="Vaario L.M."/>
            <person name="Yamada A."/>
            <person name="Yan M."/>
            <person name="Wang P."/>
            <person name="Xu J."/>
            <person name="Bruns T."/>
            <person name="Baldrian P."/>
            <person name="Vilgalys R."/>
            <person name="Dunand C."/>
            <person name="Henrissat B."/>
            <person name="Grigoriev I.V."/>
            <person name="Hibbett D."/>
            <person name="Nagy L.G."/>
            <person name="Martin F.M."/>
        </authorList>
    </citation>
    <scope>NUCLEOTIDE SEQUENCE</scope>
    <source>
        <strain evidence="8">Prilba</strain>
    </source>
</reference>
<dbReference type="EMBL" id="WHVB01000009">
    <property type="protein sequence ID" value="KAF8479772.1"/>
    <property type="molecule type" value="Genomic_DNA"/>
</dbReference>
<proteinExistence type="predicted"/>
<dbReference type="InterPro" id="IPR021013">
    <property type="entry name" value="ATPase_Vma12"/>
</dbReference>
<evidence type="ECO:0000256" key="2">
    <source>
        <dbReference type="ARBA" id="ARBA00022692"/>
    </source>
</evidence>
<gene>
    <name evidence="8" type="ORF">DFH94DRAFT_605992</name>
</gene>
<evidence type="ECO:0000256" key="7">
    <source>
        <dbReference type="SAM" id="Phobius"/>
    </source>
</evidence>
<feature type="transmembrane region" description="Helical" evidence="7">
    <location>
        <begin position="157"/>
        <end position="178"/>
    </location>
</feature>
<keyword evidence="5 7" id="KW-0472">Membrane</keyword>
<name>A0A9P5MVP4_9AGAM</name>
<dbReference type="OrthoDB" id="3193718at2759"/>
<comment type="caution">
    <text evidence="8">The sequence shown here is derived from an EMBL/GenBank/DDBJ whole genome shotgun (WGS) entry which is preliminary data.</text>
</comment>
<dbReference type="GO" id="GO:0070072">
    <property type="term" value="P:vacuolar proton-transporting V-type ATPase complex assembly"/>
    <property type="evidence" value="ECO:0007669"/>
    <property type="project" value="InterPro"/>
</dbReference>
<keyword evidence="2 7" id="KW-0812">Transmembrane</keyword>
<evidence type="ECO:0000313" key="9">
    <source>
        <dbReference type="Proteomes" id="UP000759537"/>
    </source>
</evidence>
<sequence>MSRSPQPDNLSVSLEPHLIEILQPLVGTIPAPLSAELSPLLSQTASSSSPTISYALLRSISRWARTEEAARALRSKTPPLDPLAYDMIPLLAGARTSPDKKFPQMPHPSSRAEIAARDISDRRAIIAVLNALLSVICTGAATWWAAQRTGWRDEWKVLLSLLAATIVAVSEVGLYIIWESRRRRRQPAKTKADRGRPPSSDSAGHARPDTYDAG</sequence>
<keyword evidence="4 7" id="KW-1133">Transmembrane helix</keyword>
<protein>
    <submittedName>
        <fullName evidence="8">Uncharacterized protein</fullName>
    </submittedName>
</protein>
<dbReference type="PANTHER" id="PTHR31394:SF1">
    <property type="entry name" value="TRANSMEMBRANE PROTEIN 199"/>
    <property type="match status" value="1"/>
</dbReference>
<feature type="transmembrane region" description="Helical" evidence="7">
    <location>
        <begin position="124"/>
        <end position="145"/>
    </location>
</feature>
<evidence type="ECO:0000256" key="6">
    <source>
        <dbReference type="SAM" id="MobiDB-lite"/>
    </source>
</evidence>
<keyword evidence="3" id="KW-0256">Endoplasmic reticulum</keyword>
<keyword evidence="9" id="KW-1185">Reference proteome</keyword>
<feature type="region of interest" description="Disordered" evidence="6">
    <location>
        <begin position="183"/>
        <end position="214"/>
    </location>
</feature>
<feature type="non-terminal residue" evidence="8">
    <location>
        <position position="214"/>
    </location>
</feature>
<comment type="subcellular location">
    <subcellularLocation>
        <location evidence="1">Endoplasmic reticulum membrane</location>
        <topology evidence="1">Multi-pass membrane protein</topology>
    </subcellularLocation>
</comment>
<evidence type="ECO:0000313" key="8">
    <source>
        <dbReference type="EMBL" id="KAF8479772.1"/>
    </source>
</evidence>
<evidence type="ECO:0000256" key="4">
    <source>
        <dbReference type="ARBA" id="ARBA00022989"/>
    </source>
</evidence>
<accession>A0A9P5MVP4</accession>
<feature type="compositionally biased region" description="Basic and acidic residues" evidence="6">
    <location>
        <begin position="204"/>
        <end position="214"/>
    </location>
</feature>
<dbReference type="PANTHER" id="PTHR31394">
    <property type="entry name" value="TRANSMEMBRANE PROTEIN 199"/>
    <property type="match status" value="1"/>
</dbReference>
<reference evidence="8" key="1">
    <citation type="submission" date="2019-10" db="EMBL/GenBank/DDBJ databases">
        <authorList>
            <consortium name="DOE Joint Genome Institute"/>
            <person name="Kuo A."/>
            <person name="Miyauchi S."/>
            <person name="Kiss E."/>
            <person name="Drula E."/>
            <person name="Kohler A."/>
            <person name="Sanchez-Garcia M."/>
            <person name="Andreopoulos B."/>
            <person name="Barry K.W."/>
            <person name="Bonito G."/>
            <person name="Buee M."/>
            <person name="Carver A."/>
            <person name="Chen C."/>
            <person name="Cichocki N."/>
            <person name="Clum A."/>
            <person name="Culley D."/>
            <person name="Crous P.W."/>
            <person name="Fauchery L."/>
            <person name="Girlanda M."/>
            <person name="Hayes R."/>
            <person name="Keri Z."/>
            <person name="LaButti K."/>
            <person name="Lipzen A."/>
            <person name="Lombard V."/>
            <person name="Magnuson J."/>
            <person name="Maillard F."/>
            <person name="Morin E."/>
            <person name="Murat C."/>
            <person name="Nolan M."/>
            <person name="Ohm R."/>
            <person name="Pangilinan J."/>
            <person name="Pereira M."/>
            <person name="Perotto S."/>
            <person name="Peter M."/>
            <person name="Riley R."/>
            <person name="Sitrit Y."/>
            <person name="Stielow B."/>
            <person name="Szollosi G."/>
            <person name="Zifcakova L."/>
            <person name="Stursova M."/>
            <person name="Spatafora J.W."/>
            <person name="Tedersoo L."/>
            <person name="Vaario L.-M."/>
            <person name="Yamada A."/>
            <person name="Yan M."/>
            <person name="Wang P."/>
            <person name="Xu J."/>
            <person name="Bruns T."/>
            <person name="Baldrian P."/>
            <person name="Vilgalys R."/>
            <person name="Henrissat B."/>
            <person name="Grigoriev I.V."/>
            <person name="Hibbett D."/>
            <person name="Nagy L.G."/>
            <person name="Martin F.M."/>
        </authorList>
    </citation>
    <scope>NUCLEOTIDE SEQUENCE</scope>
    <source>
        <strain evidence="8">Prilba</strain>
    </source>
</reference>
<dbReference type="GO" id="GO:0005789">
    <property type="term" value="C:endoplasmic reticulum membrane"/>
    <property type="evidence" value="ECO:0007669"/>
    <property type="project" value="UniProtKB-SubCell"/>
</dbReference>
<organism evidence="8 9">
    <name type="scientific">Russula ochroleuca</name>
    <dbReference type="NCBI Taxonomy" id="152965"/>
    <lineage>
        <taxon>Eukaryota</taxon>
        <taxon>Fungi</taxon>
        <taxon>Dikarya</taxon>
        <taxon>Basidiomycota</taxon>
        <taxon>Agaricomycotina</taxon>
        <taxon>Agaricomycetes</taxon>
        <taxon>Russulales</taxon>
        <taxon>Russulaceae</taxon>
        <taxon>Russula</taxon>
    </lineage>
</organism>
<evidence type="ECO:0000256" key="3">
    <source>
        <dbReference type="ARBA" id="ARBA00022824"/>
    </source>
</evidence>